<organism evidence="5 6">
    <name type="scientific">Hoylesella buccalis</name>
    <dbReference type="NCBI Taxonomy" id="28127"/>
    <lineage>
        <taxon>Bacteria</taxon>
        <taxon>Pseudomonadati</taxon>
        <taxon>Bacteroidota</taxon>
        <taxon>Bacteroidia</taxon>
        <taxon>Bacteroidales</taxon>
        <taxon>Prevotellaceae</taxon>
        <taxon>Hoylesella</taxon>
    </lineage>
</organism>
<keyword evidence="2" id="KW-0547">Nucleotide-binding</keyword>
<protein>
    <submittedName>
        <fullName evidence="5">ABC transporter ATP-binding protein</fullName>
    </submittedName>
</protein>
<dbReference type="GO" id="GO:0016887">
    <property type="term" value="F:ATP hydrolysis activity"/>
    <property type="evidence" value="ECO:0007669"/>
    <property type="project" value="InterPro"/>
</dbReference>
<gene>
    <name evidence="5" type="ORF">CJ231_10040</name>
</gene>
<keyword evidence="3 5" id="KW-0067">ATP-binding</keyword>
<sequence length="238" mass="26112">MISIDGLNKYYGRLHVLQNINLALGQGQCVAFVGPNGCGKTTLMKCILGLVTPQSGQITVNGIDVQDNPLSRAEIGFMPQKSSFPENLTVGQTIDTLLAVRHYAGELDKELFDKFEISAMANKPTNALSGGMSQKVNAAMAFLFNPKILILDEPAASLDPFASEILKAKIRKENQKGKLILITSHILSELEDLATHVVFMEDGQVLLYKSVEQLLQETGERSITQSIMRILNDNEINH</sequence>
<dbReference type="EMBL" id="PNGJ01000009">
    <property type="protein sequence ID" value="PMC23293.1"/>
    <property type="molecule type" value="Genomic_DNA"/>
</dbReference>
<feature type="domain" description="ABC transporter" evidence="4">
    <location>
        <begin position="2"/>
        <end position="227"/>
    </location>
</feature>
<evidence type="ECO:0000256" key="1">
    <source>
        <dbReference type="ARBA" id="ARBA00022448"/>
    </source>
</evidence>
<dbReference type="AlphaFoldDB" id="A0A2N6QNX1"/>
<evidence type="ECO:0000256" key="3">
    <source>
        <dbReference type="ARBA" id="ARBA00022840"/>
    </source>
</evidence>
<dbReference type="RefSeq" id="WP_102697836.1">
    <property type="nucleotide sequence ID" value="NZ_CAUPNR010000031.1"/>
</dbReference>
<dbReference type="InterPro" id="IPR051782">
    <property type="entry name" value="ABC_Transporter_VariousFunc"/>
</dbReference>
<dbReference type="GO" id="GO:0005524">
    <property type="term" value="F:ATP binding"/>
    <property type="evidence" value="ECO:0007669"/>
    <property type="project" value="UniProtKB-KW"/>
</dbReference>
<dbReference type="InterPro" id="IPR003439">
    <property type="entry name" value="ABC_transporter-like_ATP-bd"/>
</dbReference>
<dbReference type="PANTHER" id="PTHR42939:SF1">
    <property type="entry name" value="ABC TRANSPORTER ATP-BINDING PROTEIN ALBC-RELATED"/>
    <property type="match status" value="1"/>
</dbReference>
<evidence type="ECO:0000259" key="4">
    <source>
        <dbReference type="PROSITE" id="PS50893"/>
    </source>
</evidence>
<accession>A0A2N6QNX1</accession>
<evidence type="ECO:0000313" key="5">
    <source>
        <dbReference type="EMBL" id="PMC23293.1"/>
    </source>
</evidence>
<dbReference type="InterPro" id="IPR027417">
    <property type="entry name" value="P-loop_NTPase"/>
</dbReference>
<proteinExistence type="predicted"/>
<evidence type="ECO:0000313" key="6">
    <source>
        <dbReference type="Proteomes" id="UP000235564"/>
    </source>
</evidence>
<dbReference type="Pfam" id="PF00005">
    <property type="entry name" value="ABC_tran"/>
    <property type="match status" value="1"/>
</dbReference>
<dbReference type="SMART" id="SM00382">
    <property type="entry name" value="AAA"/>
    <property type="match status" value="1"/>
</dbReference>
<reference evidence="5 6" key="1">
    <citation type="submission" date="2017-09" db="EMBL/GenBank/DDBJ databases">
        <title>Bacterial strain isolated from the female urinary microbiota.</title>
        <authorList>
            <person name="Thomas-White K."/>
            <person name="Kumar N."/>
            <person name="Forster S."/>
            <person name="Putonti C."/>
            <person name="Lawley T."/>
            <person name="Wolfe A.J."/>
        </authorList>
    </citation>
    <scope>NUCLEOTIDE SEQUENCE [LARGE SCALE GENOMIC DNA]</scope>
    <source>
        <strain evidence="5 6">UMB0536</strain>
    </source>
</reference>
<dbReference type="PANTHER" id="PTHR42939">
    <property type="entry name" value="ABC TRANSPORTER ATP-BINDING PROTEIN ALBC-RELATED"/>
    <property type="match status" value="1"/>
</dbReference>
<dbReference type="Proteomes" id="UP000235564">
    <property type="component" value="Unassembled WGS sequence"/>
</dbReference>
<dbReference type="InterPro" id="IPR003593">
    <property type="entry name" value="AAA+_ATPase"/>
</dbReference>
<dbReference type="SUPFAM" id="SSF52540">
    <property type="entry name" value="P-loop containing nucleoside triphosphate hydrolases"/>
    <property type="match status" value="1"/>
</dbReference>
<dbReference type="CDD" id="cd03230">
    <property type="entry name" value="ABC_DR_subfamily_A"/>
    <property type="match status" value="1"/>
</dbReference>
<name>A0A2N6QNX1_9BACT</name>
<dbReference type="PROSITE" id="PS50893">
    <property type="entry name" value="ABC_TRANSPORTER_2"/>
    <property type="match status" value="1"/>
</dbReference>
<keyword evidence="1" id="KW-0813">Transport</keyword>
<dbReference type="Gene3D" id="3.40.50.300">
    <property type="entry name" value="P-loop containing nucleotide triphosphate hydrolases"/>
    <property type="match status" value="1"/>
</dbReference>
<evidence type="ECO:0000256" key="2">
    <source>
        <dbReference type="ARBA" id="ARBA00022741"/>
    </source>
</evidence>
<comment type="caution">
    <text evidence="5">The sequence shown here is derived from an EMBL/GenBank/DDBJ whole genome shotgun (WGS) entry which is preliminary data.</text>
</comment>
<dbReference type="OrthoDB" id="9801987at2"/>